<dbReference type="InterPro" id="IPR041118">
    <property type="entry name" value="Rx_N"/>
</dbReference>
<keyword evidence="1" id="KW-0677">Repeat</keyword>
<gene>
    <name evidence="5" type="ORF">RIF29_40115</name>
</gene>
<dbReference type="GO" id="GO:0000166">
    <property type="term" value="F:nucleotide binding"/>
    <property type="evidence" value="ECO:0007669"/>
    <property type="project" value="UniProtKB-KW"/>
</dbReference>
<keyword evidence="2" id="KW-0547">Nucleotide-binding</keyword>
<name>A0AAN9E456_CROPI</name>
<evidence type="ECO:0000313" key="6">
    <source>
        <dbReference type="Proteomes" id="UP001372338"/>
    </source>
</evidence>
<dbReference type="Gene3D" id="1.20.5.4130">
    <property type="match status" value="1"/>
</dbReference>
<sequence>MDLSESSLSCRAESILEKLLSSSTVEQVSLDIGVSGDLQEFKEALSSLKDRLLVADYRPQLHPDLLEWPWMLKQVLSDAENMLDEIHCQSSSSLGGGKQKWLKPLGSSFITKVGSFFFSSSNPFLFRNPPKLATQIKELTKRVQHCAAEKFDVGTFPYDIIDKDVRGREIDKETIIEKLLMEHHDYDSHCDDDDDESLSVLPIVGMRGLGDKWTACGMQCLSQI</sequence>
<evidence type="ECO:0000259" key="4">
    <source>
        <dbReference type="Pfam" id="PF18052"/>
    </source>
</evidence>
<dbReference type="Proteomes" id="UP001372338">
    <property type="component" value="Unassembled WGS sequence"/>
</dbReference>
<dbReference type="AlphaFoldDB" id="A0AAN9E456"/>
<dbReference type="Pfam" id="PF18052">
    <property type="entry name" value="Rx_N"/>
    <property type="match status" value="1"/>
</dbReference>
<organism evidence="5 6">
    <name type="scientific">Crotalaria pallida</name>
    <name type="common">Smooth rattlebox</name>
    <name type="synonym">Crotalaria striata</name>
    <dbReference type="NCBI Taxonomy" id="3830"/>
    <lineage>
        <taxon>Eukaryota</taxon>
        <taxon>Viridiplantae</taxon>
        <taxon>Streptophyta</taxon>
        <taxon>Embryophyta</taxon>
        <taxon>Tracheophyta</taxon>
        <taxon>Spermatophyta</taxon>
        <taxon>Magnoliopsida</taxon>
        <taxon>eudicotyledons</taxon>
        <taxon>Gunneridae</taxon>
        <taxon>Pentapetalae</taxon>
        <taxon>rosids</taxon>
        <taxon>fabids</taxon>
        <taxon>Fabales</taxon>
        <taxon>Fabaceae</taxon>
        <taxon>Papilionoideae</taxon>
        <taxon>50 kb inversion clade</taxon>
        <taxon>genistoids sensu lato</taxon>
        <taxon>core genistoids</taxon>
        <taxon>Crotalarieae</taxon>
        <taxon>Crotalaria</taxon>
    </lineage>
</organism>
<accession>A0AAN9E456</accession>
<protein>
    <recommendedName>
        <fullName evidence="4">Disease resistance N-terminal domain-containing protein</fullName>
    </recommendedName>
</protein>
<evidence type="ECO:0000256" key="1">
    <source>
        <dbReference type="ARBA" id="ARBA00022737"/>
    </source>
</evidence>
<feature type="domain" description="Disease resistance N-terminal" evidence="4">
    <location>
        <begin position="14"/>
        <end position="93"/>
    </location>
</feature>
<evidence type="ECO:0000256" key="3">
    <source>
        <dbReference type="ARBA" id="ARBA00022821"/>
    </source>
</evidence>
<keyword evidence="6" id="KW-1185">Reference proteome</keyword>
<evidence type="ECO:0000256" key="2">
    <source>
        <dbReference type="ARBA" id="ARBA00022741"/>
    </source>
</evidence>
<dbReference type="EMBL" id="JAYWIO010000008">
    <property type="protein sequence ID" value="KAK7245276.1"/>
    <property type="molecule type" value="Genomic_DNA"/>
</dbReference>
<keyword evidence="3" id="KW-0611">Plant defense</keyword>
<proteinExistence type="predicted"/>
<comment type="caution">
    <text evidence="5">The sequence shown here is derived from an EMBL/GenBank/DDBJ whole genome shotgun (WGS) entry which is preliminary data.</text>
</comment>
<reference evidence="5 6" key="1">
    <citation type="submission" date="2024-01" db="EMBL/GenBank/DDBJ databases">
        <title>The genomes of 5 underutilized Papilionoideae crops provide insights into root nodulation and disease resistanc.</title>
        <authorList>
            <person name="Yuan L."/>
        </authorList>
    </citation>
    <scope>NUCLEOTIDE SEQUENCE [LARGE SCALE GENOMIC DNA]</scope>
    <source>
        <strain evidence="5">ZHUSHIDOU_FW_LH</strain>
        <tissue evidence="5">Leaf</tissue>
    </source>
</reference>
<evidence type="ECO:0000313" key="5">
    <source>
        <dbReference type="EMBL" id="KAK7245276.1"/>
    </source>
</evidence>
<dbReference type="GO" id="GO:0006952">
    <property type="term" value="P:defense response"/>
    <property type="evidence" value="ECO:0007669"/>
    <property type="project" value="UniProtKB-KW"/>
</dbReference>